<accession>A0A127EJA7</accession>
<protein>
    <submittedName>
        <fullName evidence="1">Uncharacterized protein</fullName>
    </submittedName>
</protein>
<dbReference type="PATRIC" id="fig|1502.177.peg.2002"/>
<evidence type="ECO:0000313" key="1">
    <source>
        <dbReference type="EMBL" id="AMN36028.1"/>
    </source>
</evidence>
<dbReference type="Proteomes" id="UP000070260">
    <property type="component" value="Chromosome"/>
</dbReference>
<proteinExistence type="predicted"/>
<dbReference type="RefSeq" id="WP_061428568.1">
    <property type="nucleotide sequence ID" value="NZ_CATNZO010000001.1"/>
</dbReference>
<sequence>MLDLKRCAIKMASNIKVVDSKRGKVTLKNDLILRGLRNNSEYEELIKEAIMTMKEISKVEFFYEKLNLIISYDYTVTSEKKVVGWIKSIIEIILDNYEEVKSLVEKNNKEELINFILPELKKEINLNKYRVR</sequence>
<dbReference type="EMBL" id="CP010994">
    <property type="protein sequence ID" value="AMN36028.1"/>
    <property type="molecule type" value="Genomic_DNA"/>
</dbReference>
<name>A0A127EJA7_CLOPF</name>
<gene>
    <name evidence="1" type="ORF">JFP838_09755</name>
</gene>
<evidence type="ECO:0000313" key="2">
    <source>
        <dbReference type="Proteomes" id="UP000070260"/>
    </source>
</evidence>
<dbReference type="AlphaFoldDB" id="A0A127EJA7"/>
<organism evidence="1 2">
    <name type="scientific">Clostridium perfringens</name>
    <dbReference type="NCBI Taxonomy" id="1502"/>
    <lineage>
        <taxon>Bacteria</taxon>
        <taxon>Bacillati</taxon>
        <taxon>Bacillota</taxon>
        <taxon>Clostridia</taxon>
        <taxon>Eubacteriales</taxon>
        <taxon>Clostridiaceae</taxon>
        <taxon>Clostridium</taxon>
    </lineage>
</organism>
<reference evidence="1 2" key="1">
    <citation type="journal article" date="2016" name="PLoS ONE">
        <title>Plasmid Characterization and Chromosome Analysis of Two netF+ Clostridium perfringens Isolates Associated with Foal and Canine Necrotizing Enteritis.</title>
        <authorList>
            <person name="Mehdizadeh Gohari I."/>
            <person name="Kropinski A.M."/>
            <person name="Weese S.J."/>
            <person name="Parreira V.R."/>
            <person name="Whitehead A.E."/>
            <person name="Boerlin P."/>
            <person name="Prescott J.F."/>
        </authorList>
    </citation>
    <scope>NUCLEOTIDE SEQUENCE [LARGE SCALE GENOMIC DNA]</scope>
    <source>
        <strain evidence="1 2">JP838</strain>
    </source>
</reference>